<organism evidence="2 3">
    <name type="scientific">Shiella aurantiaca</name>
    <dbReference type="NCBI Taxonomy" id="3058365"/>
    <lineage>
        <taxon>Bacteria</taxon>
        <taxon>Pseudomonadati</taxon>
        <taxon>Bacteroidota</taxon>
        <taxon>Cytophagia</taxon>
        <taxon>Cytophagales</taxon>
        <taxon>Shiellaceae</taxon>
        <taxon>Shiella</taxon>
    </lineage>
</organism>
<dbReference type="Pfam" id="PF13391">
    <property type="entry name" value="HNH_2"/>
    <property type="match status" value="1"/>
</dbReference>
<dbReference type="GO" id="GO:0004519">
    <property type="term" value="F:endonuclease activity"/>
    <property type="evidence" value="ECO:0007669"/>
    <property type="project" value="UniProtKB-KW"/>
</dbReference>
<evidence type="ECO:0000259" key="1">
    <source>
        <dbReference type="Pfam" id="PF13391"/>
    </source>
</evidence>
<accession>A0ABT8FA57</accession>
<keyword evidence="2" id="KW-0540">Nuclease</keyword>
<gene>
    <name evidence="2" type="ORF">QWY31_15170</name>
</gene>
<protein>
    <submittedName>
        <fullName evidence="2">HNH endonuclease signature motif containing protein</fullName>
        <ecNumber evidence="2">3.1.-.-</ecNumber>
    </submittedName>
</protein>
<reference evidence="2" key="1">
    <citation type="submission" date="2023-06" db="EMBL/GenBank/DDBJ databases">
        <title>Cytophagales bacterium Strain LB-30, isolated from soil.</title>
        <authorList>
            <person name="Liu B."/>
        </authorList>
    </citation>
    <scope>NUCLEOTIDE SEQUENCE</scope>
    <source>
        <strain evidence="2">LB-30</strain>
    </source>
</reference>
<dbReference type="EMBL" id="JAUHJS010000008">
    <property type="protein sequence ID" value="MDN4166851.1"/>
    <property type="molecule type" value="Genomic_DNA"/>
</dbReference>
<proteinExistence type="predicted"/>
<dbReference type="EC" id="3.1.-.-" evidence="2"/>
<dbReference type="GO" id="GO:0016787">
    <property type="term" value="F:hydrolase activity"/>
    <property type="evidence" value="ECO:0007669"/>
    <property type="project" value="UniProtKB-KW"/>
</dbReference>
<sequence>MAASIYRHTTTMAISEKSRKILWGRSGNRCAVCKTELVLEKDPFNKHLNIGEECHIISKQPNGPRNMLIDNFDYDSSENLLLLCCNHHKMIDEQVEEFPEDKLLAIKRDHENWVKANLDGTKNYEEVVPKSKLSELLDFVTSKHDIEMNIKSSRQVLESHEGLQIAFSEVKKIKSAVTKIVSDLNEKAPSYHIQTRDNNQHICDIRFKGHTLLVQFYQAYSNVANDSYLLFAVVHGLFDNNGYADPFYPPTFLEIIRLDFSFDDNGVFGWRNQESKTDFYTSDEITETWTAKFFKTVLK</sequence>
<feature type="domain" description="HNH nuclease" evidence="1">
    <location>
        <begin position="30"/>
        <end position="93"/>
    </location>
</feature>
<keyword evidence="3" id="KW-1185">Reference proteome</keyword>
<keyword evidence="2" id="KW-0378">Hydrolase</keyword>
<evidence type="ECO:0000313" key="3">
    <source>
        <dbReference type="Proteomes" id="UP001168552"/>
    </source>
</evidence>
<dbReference type="InterPro" id="IPR003615">
    <property type="entry name" value="HNH_nuc"/>
</dbReference>
<dbReference type="RefSeq" id="WP_320005387.1">
    <property type="nucleotide sequence ID" value="NZ_JAUHJS010000008.1"/>
</dbReference>
<evidence type="ECO:0000313" key="2">
    <source>
        <dbReference type="EMBL" id="MDN4166851.1"/>
    </source>
</evidence>
<name>A0ABT8FA57_9BACT</name>
<keyword evidence="2" id="KW-0255">Endonuclease</keyword>
<dbReference type="Proteomes" id="UP001168552">
    <property type="component" value="Unassembled WGS sequence"/>
</dbReference>
<comment type="caution">
    <text evidence="2">The sequence shown here is derived from an EMBL/GenBank/DDBJ whole genome shotgun (WGS) entry which is preliminary data.</text>
</comment>